<accession>A0ABP7V1C4</accession>
<evidence type="ECO:0000313" key="3">
    <source>
        <dbReference type="EMBL" id="GAA4057415.1"/>
    </source>
</evidence>
<evidence type="ECO:0000259" key="2">
    <source>
        <dbReference type="Pfam" id="PF23636"/>
    </source>
</evidence>
<evidence type="ECO:0000313" key="4">
    <source>
        <dbReference type="Proteomes" id="UP001500683"/>
    </source>
</evidence>
<evidence type="ECO:0000256" key="1">
    <source>
        <dbReference type="SAM" id="Phobius"/>
    </source>
</evidence>
<organism evidence="3 4">
    <name type="scientific">Actinomadura miaoliensis</name>
    <dbReference type="NCBI Taxonomy" id="430685"/>
    <lineage>
        <taxon>Bacteria</taxon>
        <taxon>Bacillati</taxon>
        <taxon>Actinomycetota</taxon>
        <taxon>Actinomycetes</taxon>
        <taxon>Streptosporangiales</taxon>
        <taxon>Thermomonosporaceae</taxon>
        <taxon>Actinomadura</taxon>
    </lineage>
</organism>
<comment type="caution">
    <text evidence="3">The sequence shown here is derived from an EMBL/GenBank/DDBJ whole genome shotgun (WGS) entry which is preliminary data.</text>
</comment>
<keyword evidence="4" id="KW-1185">Reference proteome</keyword>
<proteinExistence type="predicted"/>
<dbReference type="InterPro" id="IPR055568">
    <property type="entry name" value="DUF7144"/>
</dbReference>
<keyword evidence="1" id="KW-1133">Transmembrane helix</keyword>
<dbReference type="RefSeq" id="WP_344940328.1">
    <property type="nucleotide sequence ID" value="NZ_BAAAZG010000001.1"/>
</dbReference>
<protein>
    <recommendedName>
        <fullName evidence="2">DUF7144 domain-containing protein</fullName>
    </recommendedName>
</protein>
<gene>
    <name evidence="3" type="ORF">GCM10022214_06700</name>
</gene>
<keyword evidence="1" id="KW-0472">Membrane</keyword>
<dbReference type="EMBL" id="BAAAZG010000001">
    <property type="protein sequence ID" value="GAA4057415.1"/>
    <property type="molecule type" value="Genomic_DNA"/>
</dbReference>
<keyword evidence="1" id="KW-0812">Transmembrane</keyword>
<reference evidence="4" key="1">
    <citation type="journal article" date="2019" name="Int. J. Syst. Evol. Microbiol.">
        <title>The Global Catalogue of Microorganisms (GCM) 10K type strain sequencing project: providing services to taxonomists for standard genome sequencing and annotation.</title>
        <authorList>
            <consortium name="The Broad Institute Genomics Platform"/>
            <consortium name="The Broad Institute Genome Sequencing Center for Infectious Disease"/>
            <person name="Wu L."/>
            <person name="Ma J."/>
        </authorList>
    </citation>
    <scope>NUCLEOTIDE SEQUENCE [LARGE SCALE GENOMIC DNA]</scope>
    <source>
        <strain evidence="4">JCM 16702</strain>
    </source>
</reference>
<dbReference type="Proteomes" id="UP001500683">
    <property type="component" value="Unassembled WGS sequence"/>
</dbReference>
<feature type="domain" description="DUF7144" evidence="2">
    <location>
        <begin position="23"/>
        <end position="135"/>
    </location>
</feature>
<feature type="transmembrane region" description="Helical" evidence="1">
    <location>
        <begin position="65"/>
        <end position="82"/>
    </location>
</feature>
<feature type="transmembrane region" description="Helical" evidence="1">
    <location>
        <begin position="20"/>
        <end position="45"/>
    </location>
</feature>
<feature type="transmembrane region" description="Helical" evidence="1">
    <location>
        <begin position="115"/>
        <end position="135"/>
    </location>
</feature>
<name>A0ABP7V1C4_9ACTN</name>
<feature type="transmembrane region" description="Helical" evidence="1">
    <location>
        <begin position="89"/>
        <end position="109"/>
    </location>
</feature>
<sequence length="148" mass="16307">MAEKTHTTTTTEERRTEWALGVVLFAGILLITVGIFQLVAGIAALVRREFFVVTANYAFSVNVTAWGWIHIVIGILLILTGWGIMAGRLLARIVGVGMAVISAVANFLFLPYYPAWSMLMIALDVFVIWALCVYGQREAIRMGMRSGP</sequence>
<dbReference type="Pfam" id="PF23636">
    <property type="entry name" value="DUF7144"/>
    <property type="match status" value="1"/>
</dbReference>